<feature type="compositionally biased region" description="Low complexity" evidence="15">
    <location>
        <begin position="648"/>
        <end position="662"/>
    </location>
</feature>
<dbReference type="GO" id="GO:0005524">
    <property type="term" value="F:ATP binding"/>
    <property type="evidence" value="ECO:0007669"/>
    <property type="project" value="UniProtKB-UniRule"/>
</dbReference>
<reference evidence="17 18" key="1">
    <citation type="submission" date="2019-09" db="EMBL/GenBank/DDBJ databases">
        <title>Bird 10,000 Genomes (B10K) Project - Family phase.</title>
        <authorList>
            <person name="Zhang G."/>
        </authorList>
    </citation>
    <scope>NUCLEOTIDE SEQUENCE [LARGE SCALE GENOMIC DNA]</scope>
    <source>
        <strain evidence="17">OUT-0022</strain>
        <tissue evidence="17">Blood</tissue>
    </source>
</reference>
<dbReference type="AlphaFoldDB" id="A0A7K7CE03"/>
<organism evidence="17 18">
    <name type="scientific">Aphelocoma coerulescens</name>
    <name type="common">Florida scrub-jay</name>
    <name type="synonym">Corvus coerulescens</name>
    <dbReference type="NCBI Taxonomy" id="39617"/>
    <lineage>
        <taxon>Eukaryota</taxon>
        <taxon>Metazoa</taxon>
        <taxon>Chordata</taxon>
        <taxon>Craniata</taxon>
        <taxon>Vertebrata</taxon>
        <taxon>Euteleostomi</taxon>
        <taxon>Archelosauria</taxon>
        <taxon>Archosauria</taxon>
        <taxon>Dinosauria</taxon>
        <taxon>Saurischia</taxon>
        <taxon>Theropoda</taxon>
        <taxon>Coelurosauria</taxon>
        <taxon>Aves</taxon>
        <taxon>Neognathae</taxon>
        <taxon>Neoaves</taxon>
        <taxon>Telluraves</taxon>
        <taxon>Australaves</taxon>
        <taxon>Passeriformes</taxon>
        <taxon>Corvoidea</taxon>
        <taxon>Corvidae</taxon>
        <taxon>Aphelocoma</taxon>
    </lineage>
</organism>
<evidence type="ECO:0000256" key="6">
    <source>
        <dbReference type="ARBA" id="ARBA00022692"/>
    </source>
</evidence>
<dbReference type="CDD" id="cd05087">
    <property type="entry name" value="PTKc_Aatyk1"/>
    <property type="match status" value="1"/>
</dbReference>
<sequence length="1259" mass="133020">LSPLGVSPPAPLNQEFENAEGDDYVTELSAQGSPAPQHGPEVYVLPLTKVSLPMAKQPGRSVQLLKSADLGRQSLLYLKEIGHGWFGKVFLGEVNSGISSTQVVVKELKASASVQDQMQFLEEAQPYRALQHTNLLQCLAQCAEVTPYLLVMEFCPLGDLKGYLRSCRGAEAMTPDLLTLQRMACEVACGVLHLHRNNYIHSDLALRNCLLTADLTVKIGDYGLSHCKYKDDYFVTADQLWVPLRWIAPELIDEVHGNLLVVDQTKASNVWSLGVTIWELFELGSQPYDHYSDRQVLAYAIKEQQLKLPKPQLKLSLSERWYEVMQFCWLQPEQRPTAEEVHLLLSYLCAKGATEVEEDFEKRWNSMKPNGSASGSHHGPELSSFPLLEQFSADGFPSDGDDILTVMETSHGLNFEYKWEHTKTEHFQAPLGSLSPSSAARYHDLYYPATTAGLSLGVSPSCYECKASGCPGVPVPGVVPILDAHSPSLGSEYYIRIEGPGEGSAELDYAMCTYSPAGERGALRPPACWRAQGGRSGGTYDSDGSPTVSLSMEPLLGHAPAGEGSWECAEYYPYPCPGQEPRGYEPTPSHGAEGYLLAEEPPQPGSQDWPVPAFQPGVFADPLGVSPSGNCAYSPPGYGGTPGPSGVPPDCAAPTMAGTAAPNPGPPGEPGADGAQPTPEPAEAPAPVPAEAVAESGACAAGDADRTPDKTFSSSSFPSVDEGSDEDTAELTSGVFTDFSGEYTERAEAAPALRSLQKQVGTPDSLESLDIPSTASSCEVLSPGAFAPAGQARALDSGYDTENNESPEFVLKEPHEPREPEAFSQLGKPPPGLPGGEGEAPGPETRLPSAPGAELPGLAEKSPYRDSAYFSDCDAEAERGHKDEGDSDGSRTPEAEEGPRSPTQDIGRGDDPLHPPGAPGSPPAAPGVAVAVPTPAATFLLTPVPVSPGEPSAVGGTCMPEGVPGLGGATVGDKQTATPTLGLGDLGLPLEGTGAGDAPGGPSTLLPGGKSPPGLSPPPAAPERREEPEEEEEDTEDSDESDEELRCYNIQEQSEESEEEPAAVPIVVAESQSGRNLRSLLKMPSLLSEAFCEDLERKKKAVSFYDDVTIYLFDQESPTRELAEQSFPEPTLPSGQPPSPSGQPPASGSPPSPTDRLGASDDSSDGNASEESGGFEWDDDFPLMPVKPSLVASLPGTPAEPPAAVPALPALVPAQKQVLPIQFSRFTVSPAPVSRFSITHVSDSDMDSIGGESPSGCCP</sequence>
<gene>
    <name evidence="17" type="primary">Aatk</name>
    <name evidence="17" type="ORF">APHCOE_R05362</name>
</gene>
<dbReference type="PROSITE" id="PS50011">
    <property type="entry name" value="PROTEIN_KINASE_DOM"/>
    <property type="match status" value="1"/>
</dbReference>
<dbReference type="Pfam" id="PF07714">
    <property type="entry name" value="PK_Tyr_Ser-Thr"/>
    <property type="match status" value="1"/>
</dbReference>
<dbReference type="PROSITE" id="PS00109">
    <property type="entry name" value="PROTEIN_KINASE_TYR"/>
    <property type="match status" value="1"/>
</dbReference>
<feature type="domain" description="Protein kinase" evidence="16">
    <location>
        <begin position="75"/>
        <end position="345"/>
    </location>
</feature>
<dbReference type="InterPro" id="IPR042817">
    <property type="entry name" value="LMTK1_c"/>
</dbReference>
<dbReference type="FunFam" id="1.10.510.10:FF:000347">
    <property type="entry name" value="Apoptosis associated tyrosine kinase"/>
    <property type="match status" value="1"/>
</dbReference>
<feature type="compositionally biased region" description="Pro residues" evidence="15">
    <location>
        <begin position="678"/>
        <end position="688"/>
    </location>
</feature>
<keyword evidence="9 14" id="KW-0067">ATP-binding</keyword>
<evidence type="ECO:0000313" key="18">
    <source>
        <dbReference type="Proteomes" id="UP000575874"/>
    </source>
</evidence>
<feature type="compositionally biased region" description="Basic and acidic residues" evidence="15">
    <location>
        <begin position="810"/>
        <end position="821"/>
    </location>
</feature>
<feature type="binding site" evidence="14">
    <location>
        <position position="106"/>
    </location>
    <ligand>
        <name>ATP</name>
        <dbReference type="ChEBI" id="CHEBI:30616"/>
    </ligand>
</feature>
<proteinExistence type="predicted"/>
<keyword evidence="6" id="KW-0812">Transmembrane</keyword>
<evidence type="ECO:0000256" key="15">
    <source>
        <dbReference type="SAM" id="MobiDB-lite"/>
    </source>
</evidence>
<keyword evidence="10" id="KW-1133">Transmembrane helix</keyword>
<feature type="non-terminal residue" evidence="17">
    <location>
        <position position="1259"/>
    </location>
</feature>
<evidence type="ECO:0000256" key="8">
    <source>
        <dbReference type="ARBA" id="ARBA00022777"/>
    </source>
</evidence>
<dbReference type="InterPro" id="IPR000719">
    <property type="entry name" value="Prot_kinase_dom"/>
</dbReference>
<keyword evidence="4" id="KW-0597">Phosphoprotein</keyword>
<protein>
    <recommendedName>
        <fullName evidence="2">non-specific serine/threonine protein kinase</fullName>
        <ecNumber evidence="2">2.7.11.1</ecNumber>
    </recommendedName>
</protein>
<dbReference type="PROSITE" id="PS00107">
    <property type="entry name" value="PROTEIN_KINASE_ATP"/>
    <property type="match status" value="1"/>
</dbReference>
<comment type="catalytic activity">
    <reaction evidence="12">
        <text>L-threonyl-[protein] + ATP = O-phospho-L-threonyl-[protein] + ADP + H(+)</text>
        <dbReference type="Rhea" id="RHEA:46608"/>
        <dbReference type="Rhea" id="RHEA-COMP:11060"/>
        <dbReference type="Rhea" id="RHEA-COMP:11605"/>
        <dbReference type="ChEBI" id="CHEBI:15378"/>
        <dbReference type="ChEBI" id="CHEBI:30013"/>
        <dbReference type="ChEBI" id="CHEBI:30616"/>
        <dbReference type="ChEBI" id="CHEBI:61977"/>
        <dbReference type="ChEBI" id="CHEBI:456216"/>
        <dbReference type="EC" id="2.7.11.1"/>
    </reaction>
</comment>
<keyword evidence="3" id="KW-0723">Serine/threonine-protein kinase</keyword>
<evidence type="ECO:0000256" key="9">
    <source>
        <dbReference type="ARBA" id="ARBA00022840"/>
    </source>
</evidence>
<keyword evidence="7 14" id="KW-0547">Nucleotide-binding</keyword>
<dbReference type="EMBL" id="VZSI01000097">
    <property type="protein sequence ID" value="NWY17990.1"/>
    <property type="molecule type" value="Genomic_DNA"/>
</dbReference>
<dbReference type="GO" id="GO:0016020">
    <property type="term" value="C:membrane"/>
    <property type="evidence" value="ECO:0007669"/>
    <property type="project" value="UniProtKB-SubCell"/>
</dbReference>
<evidence type="ECO:0000256" key="7">
    <source>
        <dbReference type="ARBA" id="ARBA00022741"/>
    </source>
</evidence>
<name>A0A7K7CE03_APHCE</name>
<dbReference type="SUPFAM" id="SSF56112">
    <property type="entry name" value="Protein kinase-like (PK-like)"/>
    <property type="match status" value="1"/>
</dbReference>
<dbReference type="GO" id="GO:0007420">
    <property type="term" value="P:brain development"/>
    <property type="evidence" value="ECO:0007669"/>
    <property type="project" value="TreeGrafter"/>
</dbReference>
<dbReference type="PRINTS" id="PR00109">
    <property type="entry name" value="TYRKINASE"/>
</dbReference>
<feature type="compositionally biased region" description="Low complexity" evidence="15">
    <location>
        <begin position="1062"/>
        <end position="1071"/>
    </location>
</feature>
<dbReference type="EC" id="2.7.11.1" evidence="2"/>
<keyword evidence="8 17" id="KW-0418">Kinase</keyword>
<feature type="compositionally biased region" description="Low complexity" evidence="15">
    <location>
        <begin position="976"/>
        <end position="992"/>
    </location>
</feature>
<dbReference type="InterPro" id="IPR017441">
    <property type="entry name" value="Protein_kinase_ATP_BS"/>
</dbReference>
<dbReference type="PANTHER" id="PTHR24417">
    <property type="entry name" value="SERINE/THREONINE-PROTEIN KINASE LMTK1"/>
    <property type="match status" value="1"/>
</dbReference>
<evidence type="ECO:0000256" key="1">
    <source>
        <dbReference type="ARBA" id="ARBA00004167"/>
    </source>
</evidence>
<dbReference type="InterPro" id="IPR008266">
    <property type="entry name" value="Tyr_kinase_AS"/>
</dbReference>
<evidence type="ECO:0000256" key="4">
    <source>
        <dbReference type="ARBA" id="ARBA00022553"/>
    </source>
</evidence>
<keyword evidence="11" id="KW-0472">Membrane</keyword>
<evidence type="ECO:0000313" key="17">
    <source>
        <dbReference type="EMBL" id="NWY17990.1"/>
    </source>
</evidence>
<dbReference type="GO" id="GO:0004713">
    <property type="term" value="F:protein tyrosine kinase activity"/>
    <property type="evidence" value="ECO:0007669"/>
    <property type="project" value="InterPro"/>
</dbReference>
<dbReference type="PANTHER" id="PTHR24417:SF0">
    <property type="entry name" value="SERINE_THREONINE-PROTEIN KINASE LMTK1"/>
    <property type="match status" value="1"/>
</dbReference>
<evidence type="ECO:0000256" key="13">
    <source>
        <dbReference type="ARBA" id="ARBA00048679"/>
    </source>
</evidence>
<evidence type="ECO:0000256" key="10">
    <source>
        <dbReference type="ARBA" id="ARBA00022989"/>
    </source>
</evidence>
<dbReference type="FunFam" id="3.30.200.20:FF:000275">
    <property type="entry name" value="Apoptosis associated tyrosine kinase"/>
    <property type="match status" value="1"/>
</dbReference>
<accession>A0A7K7CE03</accession>
<feature type="region of interest" description="Disordered" evidence="15">
    <location>
        <begin position="1119"/>
        <end position="1181"/>
    </location>
</feature>
<evidence type="ECO:0000259" key="16">
    <source>
        <dbReference type="PROSITE" id="PS50011"/>
    </source>
</evidence>
<feature type="compositionally biased region" description="Acidic residues" evidence="15">
    <location>
        <begin position="1028"/>
        <end position="1043"/>
    </location>
</feature>
<feature type="compositionally biased region" description="Pro residues" evidence="15">
    <location>
        <begin position="1135"/>
        <end position="1153"/>
    </location>
</feature>
<comment type="subcellular location">
    <subcellularLocation>
        <location evidence="1">Membrane</location>
        <topology evidence="1">Single-pass membrane protein</topology>
    </subcellularLocation>
</comment>
<evidence type="ECO:0000256" key="5">
    <source>
        <dbReference type="ARBA" id="ARBA00022679"/>
    </source>
</evidence>
<dbReference type="Proteomes" id="UP000575874">
    <property type="component" value="Unassembled WGS sequence"/>
</dbReference>
<keyword evidence="18" id="KW-1185">Reference proteome</keyword>
<evidence type="ECO:0000256" key="12">
    <source>
        <dbReference type="ARBA" id="ARBA00047899"/>
    </source>
</evidence>
<evidence type="ECO:0000256" key="11">
    <source>
        <dbReference type="ARBA" id="ARBA00023136"/>
    </source>
</evidence>
<feature type="compositionally biased region" description="Basic and acidic residues" evidence="15">
    <location>
        <begin position="876"/>
        <end position="899"/>
    </location>
</feature>
<evidence type="ECO:0000256" key="14">
    <source>
        <dbReference type="PROSITE-ProRule" id="PRU10141"/>
    </source>
</evidence>
<feature type="region of interest" description="Disordered" evidence="15">
    <location>
        <begin position="941"/>
        <end position="1073"/>
    </location>
</feature>
<feature type="region of interest" description="Disordered" evidence="15">
    <location>
        <begin position="582"/>
        <end position="608"/>
    </location>
</feature>
<feature type="compositionally biased region" description="Low complexity" evidence="15">
    <location>
        <begin position="689"/>
        <end position="702"/>
    </location>
</feature>
<feature type="compositionally biased region" description="Pro residues" evidence="15">
    <location>
        <begin position="914"/>
        <end position="925"/>
    </location>
</feature>
<keyword evidence="5" id="KW-0808">Transferase</keyword>
<evidence type="ECO:0000256" key="2">
    <source>
        <dbReference type="ARBA" id="ARBA00012513"/>
    </source>
</evidence>
<feature type="compositionally biased region" description="Low complexity" evidence="15">
    <location>
        <begin position="1165"/>
        <end position="1174"/>
    </location>
</feature>
<comment type="caution">
    <text evidence="17">The sequence shown here is derived from an EMBL/GenBank/DDBJ whole genome shotgun (WGS) entry which is preliminary data.</text>
</comment>
<dbReference type="GO" id="GO:0005737">
    <property type="term" value="C:cytoplasm"/>
    <property type="evidence" value="ECO:0007669"/>
    <property type="project" value="UniProtKB-ARBA"/>
</dbReference>
<dbReference type="InterPro" id="IPR011009">
    <property type="entry name" value="Kinase-like_dom_sf"/>
</dbReference>
<dbReference type="Gene3D" id="3.30.200.20">
    <property type="entry name" value="Phosphorylase Kinase, domain 1"/>
    <property type="match status" value="1"/>
</dbReference>
<dbReference type="Gene3D" id="1.10.510.10">
    <property type="entry name" value="Transferase(Phosphotransferase) domain 1"/>
    <property type="match status" value="1"/>
</dbReference>
<feature type="region of interest" description="Disordered" evidence="15">
    <location>
        <begin position="641"/>
        <end position="732"/>
    </location>
</feature>
<feature type="compositionally biased region" description="Low complexity" evidence="15">
    <location>
        <begin position="1000"/>
        <end position="1013"/>
    </location>
</feature>
<feature type="non-terminal residue" evidence="17">
    <location>
        <position position="1"/>
    </location>
</feature>
<dbReference type="GO" id="GO:0012505">
    <property type="term" value="C:endomembrane system"/>
    <property type="evidence" value="ECO:0007669"/>
    <property type="project" value="UniProtKB-ARBA"/>
</dbReference>
<feature type="region of interest" description="Disordered" evidence="15">
    <location>
        <begin position="789"/>
        <end position="929"/>
    </location>
</feature>
<dbReference type="InterPro" id="IPR001245">
    <property type="entry name" value="Ser-Thr/Tyr_kinase_cat_dom"/>
</dbReference>
<comment type="catalytic activity">
    <reaction evidence="13">
        <text>L-seryl-[protein] + ATP = O-phospho-L-seryl-[protein] + ADP + H(+)</text>
        <dbReference type="Rhea" id="RHEA:17989"/>
        <dbReference type="Rhea" id="RHEA-COMP:9863"/>
        <dbReference type="Rhea" id="RHEA-COMP:11604"/>
        <dbReference type="ChEBI" id="CHEBI:15378"/>
        <dbReference type="ChEBI" id="CHEBI:29999"/>
        <dbReference type="ChEBI" id="CHEBI:30616"/>
        <dbReference type="ChEBI" id="CHEBI:83421"/>
        <dbReference type="ChEBI" id="CHEBI:456216"/>
        <dbReference type="EC" id="2.7.11.1"/>
    </reaction>
</comment>
<dbReference type="GO" id="GO:0004674">
    <property type="term" value="F:protein serine/threonine kinase activity"/>
    <property type="evidence" value="ECO:0007669"/>
    <property type="project" value="UniProtKB-KW"/>
</dbReference>
<evidence type="ECO:0000256" key="3">
    <source>
        <dbReference type="ARBA" id="ARBA00022527"/>
    </source>
</evidence>